<dbReference type="PANTHER" id="PTHR12241:SF147">
    <property type="entry name" value="TUBULIN POLYGLUTAMYLASE TTLL7"/>
    <property type="match status" value="1"/>
</dbReference>
<evidence type="ECO:0000256" key="4">
    <source>
        <dbReference type="SAM" id="MobiDB-lite"/>
    </source>
</evidence>
<evidence type="ECO:0000313" key="5">
    <source>
        <dbReference type="EMBL" id="KAK8870554.1"/>
    </source>
</evidence>
<accession>A0ABR2IZ79</accession>
<dbReference type="Proteomes" id="UP001470230">
    <property type="component" value="Unassembled WGS sequence"/>
</dbReference>
<evidence type="ECO:0000256" key="1">
    <source>
        <dbReference type="ARBA" id="ARBA00022598"/>
    </source>
</evidence>
<keyword evidence="1" id="KW-0436">Ligase</keyword>
<dbReference type="EMBL" id="JAPFFF010000014">
    <property type="protein sequence ID" value="KAK8870554.1"/>
    <property type="molecule type" value="Genomic_DNA"/>
</dbReference>
<gene>
    <name evidence="5" type="ORF">M9Y10_008440</name>
</gene>
<dbReference type="PROSITE" id="PS51221">
    <property type="entry name" value="TTL"/>
    <property type="match status" value="1"/>
</dbReference>
<sequence>MYSIAHKVDLSRNILRLSRVMPDIYHFHPRTFLLPHQYQELKSTMLGINDRVERTFIIKPDRGAQGKGIFLIQEPEIVANSFMEGNGAVAQQYIKPFLIDGLKFDLRIYILVTSVDPLRVYIHKEGMARFCTEAYNDPCSDNLDHCYSHLTNYSLNKQNDQFNKNNQSKIYRNLIEENHAKPFNRFQDEKSDSDEEEEKISNPEQTTKSKIDKNSTQAEDVFSISHHETPFKRSLSSIMESIRKSGKDADQLQNEIDDIIRFTMASIQPFLSSSYHSVIAVSDGKCRCFEILGFDVLIDHNLKPWLLEVNYMPSLTTDTEFDRILKYSVIKGALKIVDIKPDFKKLLKTRQKNISQGKKKVPLYDPEIEFKIAKENTNWRQLLPIEIPPENEFQNFDSSEACEISKFDAADEKITLTRKRLLKLKSNYEKALRFSRDSPLGAAAATSASKAKMMATRLEIKERKKRFSIPQTVRNSAVVLKNPLPPLHGIPSCFSPKHQKISLNQLQQQQNEDQIKTNKMKSDSISNSKSEVINISMRLTSNIALNMSNKIGFEKNTSQSNNLESSISISNFTQEEKHSYPTKMPNMKMPQKAMETKTSGEMPLFLHFSGANQNQFDTFEEEQRVNTLKERREEEKSLGITNEVYKMLGIQVKKDSLPKYTNASKKLTKPIVAFRQIFNEKVVI</sequence>
<keyword evidence="3" id="KW-0067">ATP-binding</keyword>
<dbReference type="Gene3D" id="3.30.470.20">
    <property type="entry name" value="ATP-grasp fold, B domain"/>
    <property type="match status" value="1"/>
</dbReference>
<evidence type="ECO:0000256" key="3">
    <source>
        <dbReference type="ARBA" id="ARBA00022840"/>
    </source>
</evidence>
<feature type="region of interest" description="Disordered" evidence="4">
    <location>
        <begin position="182"/>
        <end position="218"/>
    </location>
</feature>
<name>A0ABR2IZ79_9EUKA</name>
<proteinExistence type="predicted"/>
<organism evidence="5 6">
    <name type="scientific">Tritrichomonas musculus</name>
    <dbReference type="NCBI Taxonomy" id="1915356"/>
    <lineage>
        <taxon>Eukaryota</taxon>
        <taxon>Metamonada</taxon>
        <taxon>Parabasalia</taxon>
        <taxon>Tritrichomonadida</taxon>
        <taxon>Tritrichomonadidae</taxon>
        <taxon>Tritrichomonas</taxon>
    </lineage>
</organism>
<dbReference type="SUPFAM" id="SSF56059">
    <property type="entry name" value="Glutathione synthetase ATP-binding domain-like"/>
    <property type="match status" value="1"/>
</dbReference>
<evidence type="ECO:0000313" key="6">
    <source>
        <dbReference type="Proteomes" id="UP001470230"/>
    </source>
</evidence>
<dbReference type="InterPro" id="IPR004344">
    <property type="entry name" value="TTL/TTLL_fam"/>
</dbReference>
<keyword evidence="6" id="KW-1185">Reference proteome</keyword>
<reference evidence="5 6" key="1">
    <citation type="submission" date="2024-04" db="EMBL/GenBank/DDBJ databases">
        <title>Tritrichomonas musculus Genome.</title>
        <authorList>
            <person name="Alves-Ferreira E."/>
            <person name="Grigg M."/>
            <person name="Lorenzi H."/>
            <person name="Galac M."/>
        </authorList>
    </citation>
    <scope>NUCLEOTIDE SEQUENCE [LARGE SCALE GENOMIC DNA]</scope>
    <source>
        <strain evidence="5 6">EAF2021</strain>
    </source>
</reference>
<dbReference type="PANTHER" id="PTHR12241">
    <property type="entry name" value="TUBULIN POLYGLUTAMYLASE"/>
    <property type="match status" value="1"/>
</dbReference>
<protein>
    <submittedName>
        <fullName evidence="5">Positive regulation of cilium movement</fullName>
    </submittedName>
</protein>
<comment type="caution">
    <text evidence="5">The sequence shown here is derived from an EMBL/GenBank/DDBJ whole genome shotgun (WGS) entry which is preliminary data.</text>
</comment>
<evidence type="ECO:0000256" key="2">
    <source>
        <dbReference type="ARBA" id="ARBA00022741"/>
    </source>
</evidence>
<dbReference type="Pfam" id="PF03133">
    <property type="entry name" value="TTL"/>
    <property type="match status" value="2"/>
</dbReference>
<keyword evidence="2" id="KW-0547">Nucleotide-binding</keyword>